<dbReference type="AlphaFoldDB" id="A0A4Q7IM01"/>
<reference evidence="4 5" key="1">
    <citation type="submission" date="2018-01" db="EMBL/GenBank/DDBJ databases">
        <title>Co-occurrence of chitin degradation, pigmentation and bioactivity in marine Pseudoalteromonas.</title>
        <authorList>
            <person name="Paulsen S."/>
            <person name="Gram L."/>
            <person name="Machado H."/>
        </authorList>
    </citation>
    <scope>NUCLEOTIDE SEQUENCE [LARGE SCALE GENOMIC DNA]</scope>
    <source>
        <strain evidence="4 5">S3898</strain>
    </source>
</reference>
<evidence type="ECO:0000313" key="4">
    <source>
        <dbReference type="EMBL" id="RZQ52549.1"/>
    </source>
</evidence>
<name>A0A4Q7IM01_9GAMM</name>
<dbReference type="InterPro" id="IPR020023">
    <property type="entry name" value="PseG"/>
</dbReference>
<dbReference type="PANTHER" id="PTHR43415">
    <property type="entry name" value="SPERMIDINE N(1)-ACETYLTRANSFERASE"/>
    <property type="match status" value="1"/>
</dbReference>
<comment type="caution">
    <text evidence="4">The sequence shown here is derived from an EMBL/GenBank/DDBJ whole genome shotgun (WGS) entry which is preliminary data.</text>
</comment>
<dbReference type="GO" id="GO:0016747">
    <property type="term" value="F:acyltransferase activity, transferring groups other than amino-acyl groups"/>
    <property type="evidence" value="ECO:0007669"/>
    <property type="project" value="InterPro"/>
</dbReference>
<dbReference type="Pfam" id="PF04101">
    <property type="entry name" value="Glyco_tran_28_C"/>
    <property type="match status" value="1"/>
</dbReference>
<proteinExistence type="predicted"/>
<dbReference type="GO" id="GO:0016787">
    <property type="term" value="F:hydrolase activity"/>
    <property type="evidence" value="ECO:0007669"/>
    <property type="project" value="UniProtKB-KW"/>
</dbReference>
<dbReference type="Gene3D" id="3.40.50.2000">
    <property type="entry name" value="Glycogen Phosphorylase B"/>
    <property type="match status" value="1"/>
</dbReference>
<dbReference type="SUPFAM" id="SSF53756">
    <property type="entry name" value="UDP-Glycosyltransferase/glycogen phosphorylase"/>
    <property type="match status" value="1"/>
</dbReference>
<evidence type="ECO:0000259" key="3">
    <source>
        <dbReference type="PROSITE" id="PS51186"/>
    </source>
</evidence>
<feature type="binding site" evidence="2">
    <location>
        <position position="166"/>
    </location>
    <ligand>
        <name>substrate</name>
    </ligand>
</feature>
<dbReference type="PANTHER" id="PTHR43415:SF3">
    <property type="entry name" value="GNAT-FAMILY ACETYLTRANSFERASE"/>
    <property type="match status" value="1"/>
</dbReference>
<protein>
    <submittedName>
        <fullName evidence="4">UDP-2,4-diacetamido-2,4, 6-trideoxy-beta-L-altropyranose hydrolase</fullName>
    </submittedName>
</protein>
<dbReference type="RefSeq" id="WP_130256101.1">
    <property type="nucleotide sequence ID" value="NZ_PPSX01000050.1"/>
</dbReference>
<dbReference type="EMBL" id="PPSX01000050">
    <property type="protein sequence ID" value="RZQ52549.1"/>
    <property type="molecule type" value="Genomic_DNA"/>
</dbReference>
<organism evidence="4 5">
    <name type="scientific">Pseudoalteromonas phenolica</name>
    <dbReference type="NCBI Taxonomy" id="161398"/>
    <lineage>
        <taxon>Bacteria</taxon>
        <taxon>Pseudomonadati</taxon>
        <taxon>Pseudomonadota</taxon>
        <taxon>Gammaproteobacteria</taxon>
        <taxon>Alteromonadales</taxon>
        <taxon>Pseudoalteromonadaceae</taxon>
        <taxon>Pseudoalteromonas</taxon>
    </lineage>
</organism>
<keyword evidence="4" id="KW-0378">Hydrolase</keyword>
<accession>A0A4Q7IM01</accession>
<dbReference type="InterPro" id="IPR000182">
    <property type="entry name" value="GNAT_dom"/>
</dbReference>
<dbReference type="PROSITE" id="PS51186">
    <property type="entry name" value="GNAT"/>
    <property type="match status" value="1"/>
</dbReference>
<dbReference type="Pfam" id="PF13302">
    <property type="entry name" value="Acetyltransf_3"/>
    <property type="match status" value="1"/>
</dbReference>
<dbReference type="Gene3D" id="3.40.630.30">
    <property type="match status" value="1"/>
</dbReference>
<feature type="binding site" evidence="2">
    <location>
        <position position="275"/>
    </location>
    <ligand>
        <name>substrate</name>
    </ligand>
</feature>
<evidence type="ECO:0000313" key="5">
    <source>
        <dbReference type="Proteomes" id="UP000291338"/>
    </source>
</evidence>
<sequence length="506" mass="57006">MLKVAVRTDASSTIGAGHFMRCLALVEELSLQLSEQNIKLTATFISAQTTPFCESELLRNEFNLVRMPSSSLSTLEQDATSTQKVIAQLGQQHLLIVDSYAIQTPWYHEEIKAYCERILVIDDLANRTHRCDFLLDQTLDTDGERYTGLVPEDCRLLTGKSYMLLRHDFVKWREKAMLRRKSMTTVKEILINMGGSDAVEINKLVVEAVRQVNLFLESSLKVTLVIPSKSKSLSYFQSISTNCPWLKVLTDVNNMNELMYQADIAIGASGSSAWERCCLGLPTLAVELADNQALVLDKLSSKGAIINLGKSSQLTVNKVKDAISNLIDSQTLYHSMVQKAAACCDGRGVKRALKALNLSNVYLRAATEQDKQTLFHWQSQKIVRKYSRTNHEISYEEHCQWYEQILKDPSRHLFIITERWADQSEVAVGMLRLDQHDKSYEVSILIDPKQHGRGLAELALYAIPDKFKSLTITATVHPDNLPSQALFSKAGFQRVADDLFILNQVN</sequence>
<dbReference type="SUPFAM" id="SSF55729">
    <property type="entry name" value="Acyl-CoA N-acyltransferases (Nat)"/>
    <property type="match status" value="1"/>
</dbReference>
<feature type="domain" description="N-acetyltransferase" evidence="3">
    <location>
        <begin position="381"/>
        <end position="506"/>
    </location>
</feature>
<dbReference type="GO" id="GO:0016758">
    <property type="term" value="F:hexosyltransferase activity"/>
    <property type="evidence" value="ECO:0007669"/>
    <property type="project" value="InterPro"/>
</dbReference>
<dbReference type="InterPro" id="IPR007235">
    <property type="entry name" value="Glyco_trans_28_C"/>
</dbReference>
<dbReference type="InterPro" id="IPR016181">
    <property type="entry name" value="Acyl_CoA_acyltransferase"/>
</dbReference>
<gene>
    <name evidence="4" type="primary">pseG</name>
    <name evidence="4" type="ORF">C1E23_13605</name>
</gene>
<feature type="active site" description="Proton acceptor" evidence="1">
    <location>
        <position position="18"/>
    </location>
</feature>
<dbReference type="Gene3D" id="3.40.50.11190">
    <property type="match status" value="1"/>
</dbReference>
<dbReference type="NCBIfam" id="TIGR03590">
    <property type="entry name" value="PseG"/>
    <property type="match status" value="1"/>
</dbReference>
<dbReference type="Proteomes" id="UP000291338">
    <property type="component" value="Unassembled WGS sequence"/>
</dbReference>
<evidence type="ECO:0000256" key="2">
    <source>
        <dbReference type="PIRSR" id="PIRSR620023-2"/>
    </source>
</evidence>
<evidence type="ECO:0000256" key="1">
    <source>
        <dbReference type="PIRSR" id="PIRSR620023-1"/>
    </source>
</evidence>